<keyword evidence="3" id="KW-1185">Reference proteome</keyword>
<dbReference type="OrthoDB" id="5959537at2"/>
<reference evidence="2 3" key="1">
    <citation type="journal article" date="2019" name="Environ. Microbiol.">
        <title>Species interactions and distinct microbial communities in high Arctic permafrost affected cryosols are associated with the CH4 and CO2 gas fluxes.</title>
        <authorList>
            <person name="Altshuler I."/>
            <person name="Hamel J."/>
            <person name="Turney S."/>
            <person name="Magnuson E."/>
            <person name="Levesque R."/>
            <person name="Greer C."/>
            <person name="Whyte L.G."/>
        </authorList>
    </citation>
    <scope>NUCLEOTIDE SEQUENCE [LARGE SCALE GENOMIC DNA]</scope>
    <source>
        <strain evidence="2 3">S13Y</strain>
    </source>
</reference>
<dbReference type="AlphaFoldDB" id="A0A502FB34"/>
<dbReference type="EMBL" id="RCZO01000004">
    <property type="protein sequence ID" value="TPG09679.1"/>
    <property type="molecule type" value="Genomic_DNA"/>
</dbReference>
<gene>
    <name evidence="2" type="ORF">EAH88_08345</name>
</gene>
<proteinExistence type="predicted"/>
<organism evidence="2 3">
    <name type="scientific">Rhodanobacter glycinis</name>
    <dbReference type="NCBI Taxonomy" id="582702"/>
    <lineage>
        <taxon>Bacteria</taxon>
        <taxon>Pseudomonadati</taxon>
        <taxon>Pseudomonadota</taxon>
        <taxon>Gammaproteobacteria</taxon>
        <taxon>Lysobacterales</taxon>
        <taxon>Rhodanobacteraceae</taxon>
        <taxon>Rhodanobacter</taxon>
    </lineage>
</organism>
<comment type="caution">
    <text evidence="2">The sequence shown here is derived from an EMBL/GenBank/DDBJ whole genome shotgun (WGS) entry which is preliminary data.</text>
</comment>
<sequence>MRKSLLVFAVVMLVASLSAHAQNTGNIRYKWYDGQGLMHFSDSLTADAMKYGYDLVNDRGLVVQHVPRQLNAQERAAANKLATEEAAKQRAAQEIVNAETQMLEAYPDEESYKISQQQTLDTIDQQIHTTQINLRSQEKALTDLLGRAAEMENAKQPVPKYLADSIAQQRGVVTEQRNTLHRQQALRAQTVQLQAKQLVRYRELKAAQAQSQQ</sequence>
<evidence type="ECO:0000313" key="3">
    <source>
        <dbReference type="Proteomes" id="UP000319486"/>
    </source>
</evidence>
<feature type="chain" id="PRO_5030107356" evidence="1">
    <location>
        <begin position="22"/>
        <end position="213"/>
    </location>
</feature>
<dbReference type="Proteomes" id="UP000319486">
    <property type="component" value="Unassembled WGS sequence"/>
</dbReference>
<evidence type="ECO:0000313" key="2">
    <source>
        <dbReference type="EMBL" id="TPG09679.1"/>
    </source>
</evidence>
<accession>A0A502FB34</accession>
<dbReference type="RefSeq" id="WP_140651404.1">
    <property type="nucleotide sequence ID" value="NZ_RCZB01000004.1"/>
</dbReference>
<name>A0A502FB34_9GAMM</name>
<protein>
    <submittedName>
        <fullName evidence="2">DUF4124 domain-containing protein</fullName>
    </submittedName>
</protein>
<feature type="signal peptide" evidence="1">
    <location>
        <begin position="1"/>
        <end position="21"/>
    </location>
</feature>
<evidence type="ECO:0000256" key="1">
    <source>
        <dbReference type="SAM" id="SignalP"/>
    </source>
</evidence>
<keyword evidence="1" id="KW-0732">Signal</keyword>